<keyword evidence="5" id="KW-1185">Reference proteome</keyword>
<evidence type="ECO:0000259" key="3">
    <source>
        <dbReference type="PROSITE" id="PS50977"/>
    </source>
</evidence>
<dbReference type="InterPro" id="IPR001647">
    <property type="entry name" value="HTH_TetR"/>
</dbReference>
<evidence type="ECO:0000313" key="4">
    <source>
        <dbReference type="EMBL" id="KSU78798.1"/>
    </source>
</evidence>
<dbReference type="Gene3D" id="1.10.357.10">
    <property type="entry name" value="Tetracycline Repressor, domain 2"/>
    <property type="match status" value="1"/>
</dbReference>
<dbReference type="InterPro" id="IPR009057">
    <property type="entry name" value="Homeodomain-like_sf"/>
</dbReference>
<gene>
    <name evidence="4" type="ORF">AS031_01780</name>
</gene>
<dbReference type="RefSeq" id="WP_058266424.1">
    <property type="nucleotide sequence ID" value="NZ_FMAZ01000001.1"/>
</dbReference>
<protein>
    <submittedName>
        <fullName evidence="4">TetR family transcriptional regulator</fullName>
    </submittedName>
</protein>
<dbReference type="PROSITE" id="PS50977">
    <property type="entry name" value="HTH_TETR_2"/>
    <property type="match status" value="1"/>
</dbReference>
<name>A0A0V8IVI2_9MICC</name>
<dbReference type="EMBL" id="LNQM01000001">
    <property type="protein sequence ID" value="KSU78798.1"/>
    <property type="molecule type" value="Genomic_DNA"/>
</dbReference>
<dbReference type="STRING" id="993070.AS031_01780"/>
<feature type="domain" description="HTH tetR-type" evidence="3">
    <location>
        <begin position="7"/>
        <end position="67"/>
    </location>
</feature>
<evidence type="ECO:0000313" key="5">
    <source>
        <dbReference type="Proteomes" id="UP000053199"/>
    </source>
</evidence>
<dbReference type="SUPFAM" id="SSF46689">
    <property type="entry name" value="Homeodomain-like"/>
    <property type="match status" value="1"/>
</dbReference>
<organism evidence="4 5">
    <name type="scientific">Pseudarthrobacter enclensis</name>
    <dbReference type="NCBI Taxonomy" id="993070"/>
    <lineage>
        <taxon>Bacteria</taxon>
        <taxon>Bacillati</taxon>
        <taxon>Actinomycetota</taxon>
        <taxon>Actinomycetes</taxon>
        <taxon>Micrococcales</taxon>
        <taxon>Micrococcaceae</taxon>
        <taxon>Pseudarthrobacter</taxon>
    </lineage>
</organism>
<keyword evidence="1 2" id="KW-0238">DNA-binding</keyword>
<proteinExistence type="predicted"/>
<dbReference type="AlphaFoldDB" id="A0A0V8IVI2"/>
<accession>A0A0V8IVI2</accession>
<dbReference type="Proteomes" id="UP000053199">
    <property type="component" value="Unassembled WGS sequence"/>
</dbReference>
<evidence type="ECO:0000256" key="2">
    <source>
        <dbReference type="PROSITE-ProRule" id="PRU00335"/>
    </source>
</evidence>
<comment type="caution">
    <text evidence="4">The sequence shown here is derived from an EMBL/GenBank/DDBJ whole genome shotgun (WGS) entry which is preliminary data.</text>
</comment>
<evidence type="ECO:0000256" key="1">
    <source>
        <dbReference type="ARBA" id="ARBA00023125"/>
    </source>
</evidence>
<sequence>MARPTRPERKTELLGAILDYLMDKTLAELTFRSLADGLGMSSYVLVYHFGSRDQLINDIVVSIESRLDSMRDTDVRDIDRAAWRQFLLDSWRWTMAQRNRHLTRLEFEATAQDIVAAEPRGTSQEHFRKLHHQTRDWLMVQGVPEEFADTDARLFTSTFYGLQFDFVVMNEPEAATKAFELMLAVFFNNLETRLANAGQ</sequence>
<reference evidence="4 5" key="1">
    <citation type="journal article" date="2014" name="Arch. Microbiol.">
        <title>Arthrobacter enclensis sp. nov., isolated from sediment sample.</title>
        <authorList>
            <person name="Dastager S.G."/>
            <person name="Liu Q."/>
            <person name="Tang S.K."/>
            <person name="Krishnamurthi S."/>
            <person name="Lee J.C."/>
            <person name="Li W.J."/>
        </authorList>
    </citation>
    <scope>NUCLEOTIDE SEQUENCE [LARGE SCALE GENOMIC DNA]</scope>
    <source>
        <strain evidence="4 5">NIO-1008</strain>
    </source>
</reference>
<dbReference type="GO" id="GO:0003677">
    <property type="term" value="F:DNA binding"/>
    <property type="evidence" value="ECO:0007669"/>
    <property type="project" value="UniProtKB-UniRule"/>
</dbReference>
<dbReference type="OrthoDB" id="5177743at2"/>
<feature type="DNA-binding region" description="H-T-H motif" evidence="2">
    <location>
        <begin position="30"/>
        <end position="49"/>
    </location>
</feature>